<dbReference type="EMBL" id="AEJM01000036">
    <property type="protein sequence ID" value="EGY33094.1"/>
    <property type="molecule type" value="Genomic_DNA"/>
</dbReference>
<reference evidence="1 2" key="1">
    <citation type="submission" date="2010-10" db="EMBL/GenBank/DDBJ databases">
        <authorList>
            <person name="Chen C."/>
            <person name="Kittichotirat W."/>
            <person name="Asikainen S."/>
            <person name="Bumgarner R."/>
        </authorList>
    </citation>
    <scope>NUCLEOTIDE SEQUENCE [LARGE SCALE GENOMIC DNA]</scope>
    <source>
        <strain evidence="1 2">SC1083</strain>
    </source>
</reference>
<comment type="caution">
    <text evidence="1">The sequence shown here is derived from an EMBL/GenBank/DDBJ whole genome shotgun (WGS) entry which is preliminary data.</text>
</comment>
<gene>
    <name evidence="1" type="ORF">SC1083_1655</name>
</gene>
<evidence type="ECO:0000313" key="2">
    <source>
        <dbReference type="Proteomes" id="UP000005508"/>
    </source>
</evidence>
<name>G4A9Y2_AGGAC</name>
<evidence type="ECO:0000313" key="1">
    <source>
        <dbReference type="EMBL" id="EGY33094.1"/>
    </source>
</evidence>
<protein>
    <submittedName>
        <fullName evidence="1">Uncharacterized protein</fullName>
    </submittedName>
</protein>
<accession>G4A9Y2</accession>
<dbReference type="PATRIC" id="fig|907488.3.peg.1623"/>
<sequence length="65" mass="7461">MYIFYRTNEIFQRCDDVAVLCNSQFIGKSAVVFTNVFEERAVRSFSEEELCAPNLLCSAVLMPIM</sequence>
<proteinExistence type="predicted"/>
<dbReference type="AlphaFoldDB" id="G4A9Y2"/>
<organism evidence="1 2">
    <name type="scientific">Aggregatibacter actinomycetemcomitans serotype e str. SC1083</name>
    <dbReference type="NCBI Taxonomy" id="907488"/>
    <lineage>
        <taxon>Bacteria</taxon>
        <taxon>Pseudomonadati</taxon>
        <taxon>Pseudomonadota</taxon>
        <taxon>Gammaproteobacteria</taxon>
        <taxon>Pasteurellales</taxon>
        <taxon>Pasteurellaceae</taxon>
        <taxon>Aggregatibacter</taxon>
    </lineage>
</organism>
<dbReference type="Proteomes" id="UP000005508">
    <property type="component" value="Unassembled WGS sequence"/>
</dbReference>